<dbReference type="PANTHER" id="PTHR11802">
    <property type="entry name" value="SERINE PROTEASE FAMILY S10 SERINE CARBOXYPEPTIDASE"/>
    <property type="match status" value="1"/>
</dbReference>
<keyword evidence="4" id="KW-0378">Hydrolase</keyword>
<feature type="signal peptide" evidence="6">
    <location>
        <begin position="1"/>
        <end position="20"/>
    </location>
</feature>
<dbReference type="AlphaFoldDB" id="A0A8H4L7H3"/>
<proteinExistence type="inferred from homology"/>
<dbReference type="OrthoDB" id="443318at2759"/>
<protein>
    <submittedName>
        <fullName evidence="7">Serine-type carboxypeptidase Z</fullName>
    </submittedName>
</protein>
<keyword evidence="6" id="KW-0732">Signal</keyword>
<dbReference type="GO" id="GO:0004185">
    <property type="term" value="F:serine-type carboxypeptidase activity"/>
    <property type="evidence" value="ECO:0007669"/>
    <property type="project" value="InterPro"/>
</dbReference>
<dbReference type="InterPro" id="IPR001563">
    <property type="entry name" value="Peptidase_S10"/>
</dbReference>
<evidence type="ECO:0000256" key="6">
    <source>
        <dbReference type="SAM" id="SignalP"/>
    </source>
</evidence>
<dbReference type="Gene3D" id="3.40.50.1820">
    <property type="entry name" value="alpha/beta hydrolase"/>
    <property type="match status" value="1"/>
</dbReference>
<evidence type="ECO:0000256" key="4">
    <source>
        <dbReference type="ARBA" id="ARBA00022801"/>
    </source>
</evidence>
<dbReference type="PANTHER" id="PTHR11802:SF64">
    <property type="entry name" value="CARBOXYPEPTIDASE"/>
    <property type="match status" value="1"/>
</dbReference>
<evidence type="ECO:0000256" key="1">
    <source>
        <dbReference type="ARBA" id="ARBA00009431"/>
    </source>
</evidence>
<dbReference type="InterPro" id="IPR029058">
    <property type="entry name" value="AB_hydrolase_fold"/>
</dbReference>
<evidence type="ECO:0000256" key="2">
    <source>
        <dbReference type="ARBA" id="ARBA00022645"/>
    </source>
</evidence>
<organism evidence="7 8">
    <name type="scientific">Fusarium albosuccineum</name>
    <dbReference type="NCBI Taxonomy" id="1237068"/>
    <lineage>
        <taxon>Eukaryota</taxon>
        <taxon>Fungi</taxon>
        <taxon>Dikarya</taxon>
        <taxon>Ascomycota</taxon>
        <taxon>Pezizomycotina</taxon>
        <taxon>Sordariomycetes</taxon>
        <taxon>Hypocreomycetidae</taxon>
        <taxon>Hypocreales</taxon>
        <taxon>Nectriaceae</taxon>
        <taxon>Fusarium</taxon>
        <taxon>Fusarium decemcellulare species complex</taxon>
    </lineage>
</organism>
<sequence>MLGISTIILPWAALVTLVAGQDFVPPPRNVKTVVSERFPGAEISYKETTICETTKGVKSYSGYVTLPKTLLEDTHGWDDGHAAHLFFWYFESRNNPESAPTAIRIGGGPGASSFDFATNFPCNVNPDSNSTTLNELSWNNNVNMLYIDQPVGTGFSYVSLRNGTMDLINYSFTAVEDGSDVNDDQLNLTTVRATLDQSLQQQEFVNMALVPRTALSAARTMWNFVQVWFNEFPMRKTTNDKINLWTSSYGGFWGPTIFKHFLDQNELIAAGCPRLANATTLQLGTLGLSEACIDSKAIGKGYPIFARNNTYGIELYPDEVFTRMMDLIEEPDEGCFALIDKCRALVKEGDSKRFGLNETVNEACAAATGLCFGEVQGAYANFTTVNYHLLLHFAPGTYVISLWIGID</sequence>
<evidence type="ECO:0000256" key="3">
    <source>
        <dbReference type="ARBA" id="ARBA00022670"/>
    </source>
</evidence>
<comment type="similarity">
    <text evidence="1">Belongs to the peptidase S10 family.</text>
</comment>
<evidence type="ECO:0000313" key="7">
    <source>
        <dbReference type="EMBL" id="KAF4462694.1"/>
    </source>
</evidence>
<reference evidence="7 8" key="1">
    <citation type="submission" date="2020-01" db="EMBL/GenBank/DDBJ databases">
        <title>Identification and distribution of gene clusters putatively required for synthesis of sphingolipid metabolism inhibitors in phylogenetically diverse species of the filamentous fungus Fusarium.</title>
        <authorList>
            <person name="Kim H.-S."/>
            <person name="Busman M."/>
            <person name="Brown D.W."/>
            <person name="Divon H."/>
            <person name="Uhlig S."/>
            <person name="Proctor R.H."/>
        </authorList>
    </citation>
    <scope>NUCLEOTIDE SEQUENCE [LARGE SCALE GENOMIC DNA]</scope>
    <source>
        <strain evidence="7 8">NRRL 20459</strain>
    </source>
</reference>
<dbReference type="GO" id="GO:0000324">
    <property type="term" value="C:fungal-type vacuole"/>
    <property type="evidence" value="ECO:0007669"/>
    <property type="project" value="TreeGrafter"/>
</dbReference>
<keyword evidence="2 7" id="KW-0121">Carboxypeptidase</keyword>
<name>A0A8H4L7H3_9HYPO</name>
<feature type="chain" id="PRO_5034152379" evidence="6">
    <location>
        <begin position="21"/>
        <end position="407"/>
    </location>
</feature>
<keyword evidence="5" id="KW-0325">Glycoprotein</keyword>
<evidence type="ECO:0000256" key="5">
    <source>
        <dbReference type="ARBA" id="ARBA00023180"/>
    </source>
</evidence>
<dbReference type="SUPFAM" id="SSF53474">
    <property type="entry name" value="alpha/beta-Hydrolases"/>
    <property type="match status" value="1"/>
</dbReference>
<comment type="caution">
    <text evidence="7">The sequence shown here is derived from an EMBL/GenBank/DDBJ whole genome shotgun (WGS) entry which is preliminary data.</text>
</comment>
<dbReference type="Proteomes" id="UP000554235">
    <property type="component" value="Unassembled WGS sequence"/>
</dbReference>
<keyword evidence="8" id="KW-1185">Reference proteome</keyword>
<gene>
    <name evidence="7" type="ORF">FALBO_10483</name>
</gene>
<dbReference type="GO" id="GO:0006508">
    <property type="term" value="P:proteolysis"/>
    <property type="evidence" value="ECO:0007669"/>
    <property type="project" value="UniProtKB-KW"/>
</dbReference>
<dbReference type="EMBL" id="JAADYS010001494">
    <property type="protein sequence ID" value="KAF4462694.1"/>
    <property type="molecule type" value="Genomic_DNA"/>
</dbReference>
<dbReference type="Pfam" id="PF00450">
    <property type="entry name" value="Peptidase_S10"/>
    <property type="match status" value="1"/>
</dbReference>
<accession>A0A8H4L7H3</accession>
<evidence type="ECO:0000313" key="8">
    <source>
        <dbReference type="Proteomes" id="UP000554235"/>
    </source>
</evidence>
<keyword evidence="3" id="KW-0645">Protease</keyword>